<dbReference type="PANTHER" id="PTHR11804:SF82">
    <property type="entry name" value="THIMET OLIGOPEPTIDASE-RELATED"/>
    <property type="match status" value="1"/>
</dbReference>
<evidence type="ECO:0000256" key="1">
    <source>
        <dbReference type="ARBA" id="ARBA00006040"/>
    </source>
</evidence>
<dbReference type="GO" id="GO:0006508">
    <property type="term" value="P:proteolysis"/>
    <property type="evidence" value="ECO:0007669"/>
    <property type="project" value="UniProtKB-KW"/>
</dbReference>
<evidence type="ECO:0000256" key="2">
    <source>
        <dbReference type="ARBA" id="ARBA00022670"/>
    </source>
</evidence>
<keyword evidence="10" id="KW-1185">Reference proteome</keyword>
<keyword evidence="3 7" id="KW-0479">Metal-binding</keyword>
<keyword evidence="4 7" id="KW-0378">Hydrolase</keyword>
<protein>
    <recommendedName>
        <fullName evidence="8">Peptidase M3A/M3B catalytic domain-containing protein</fullName>
    </recommendedName>
</protein>
<keyword evidence="6 7" id="KW-0482">Metalloprotease</keyword>
<dbReference type="EMBL" id="CAUJNA010000688">
    <property type="protein sequence ID" value="CAJ1380169.1"/>
    <property type="molecule type" value="Genomic_DNA"/>
</dbReference>
<dbReference type="InterPro" id="IPR024080">
    <property type="entry name" value="Neurolysin/TOP_N"/>
</dbReference>
<dbReference type="Pfam" id="PF01432">
    <property type="entry name" value="Peptidase_M3"/>
    <property type="match status" value="1"/>
</dbReference>
<name>A0AA36I332_9DINO</name>
<dbReference type="SUPFAM" id="SSF55486">
    <property type="entry name" value="Metalloproteases ('zincins'), catalytic domain"/>
    <property type="match status" value="1"/>
</dbReference>
<evidence type="ECO:0000256" key="6">
    <source>
        <dbReference type="ARBA" id="ARBA00023049"/>
    </source>
</evidence>
<dbReference type="Gene3D" id="1.10.1370.10">
    <property type="entry name" value="Neurolysin, domain 3"/>
    <property type="match status" value="1"/>
</dbReference>
<evidence type="ECO:0000313" key="9">
    <source>
        <dbReference type="EMBL" id="CAJ1380169.1"/>
    </source>
</evidence>
<evidence type="ECO:0000256" key="7">
    <source>
        <dbReference type="RuleBase" id="RU003435"/>
    </source>
</evidence>
<dbReference type="CDD" id="cd06455">
    <property type="entry name" value="M3A_TOP"/>
    <property type="match status" value="1"/>
</dbReference>
<evidence type="ECO:0000313" key="10">
    <source>
        <dbReference type="Proteomes" id="UP001178507"/>
    </source>
</evidence>
<evidence type="ECO:0000256" key="4">
    <source>
        <dbReference type="ARBA" id="ARBA00022801"/>
    </source>
</evidence>
<keyword evidence="2 7" id="KW-0645">Protease</keyword>
<dbReference type="InterPro" id="IPR045090">
    <property type="entry name" value="Pept_M3A_M3B"/>
</dbReference>
<comment type="similarity">
    <text evidence="1 7">Belongs to the peptidase M3 family.</text>
</comment>
<dbReference type="Gene3D" id="1.20.1050.40">
    <property type="entry name" value="Endopeptidase. Chain P, domain 1"/>
    <property type="match status" value="1"/>
</dbReference>
<dbReference type="GO" id="GO:0004222">
    <property type="term" value="F:metalloendopeptidase activity"/>
    <property type="evidence" value="ECO:0007669"/>
    <property type="project" value="InterPro"/>
</dbReference>
<accession>A0AA36I332</accession>
<gene>
    <name evidence="9" type="ORF">EVOR1521_LOCUS8180</name>
</gene>
<evidence type="ECO:0000256" key="5">
    <source>
        <dbReference type="ARBA" id="ARBA00022833"/>
    </source>
</evidence>
<proteinExistence type="inferred from homology"/>
<comment type="caution">
    <text evidence="9">The sequence shown here is derived from an EMBL/GenBank/DDBJ whole genome shotgun (WGS) entry which is preliminary data.</text>
</comment>
<evidence type="ECO:0000259" key="8">
    <source>
        <dbReference type="Pfam" id="PF01432"/>
    </source>
</evidence>
<dbReference type="GO" id="GO:0046872">
    <property type="term" value="F:metal ion binding"/>
    <property type="evidence" value="ECO:0007669"/>
    <property type="project" value="UniProtKB-UniRule"/>
</dbReference>
<dbReference type="Gene3D" id="3.40.390.10">
    <property type="entry name" value="Collagenase (Catalytic Domain)"/>
    <property type="match status" value="1"/>
</dbReference>
<comment type="cofactor">
    <cofactor evidence="7">
        <name>Zn(2+)</name>
        <dbReference type="ChEBI" id="CHEBI:29105"/>
    </cofactor>
    <text evidence="7">Binds 1 zinc ion.</text>
</comment>
<dbReference type="InterPro" id="IPR024079">
    <property type="entry name" value="MetalloPept_cat_dom_sf"/>
</dbReference>
<dbReference type="InterPro" id="IPR024077">
    <property type="entry name" value="Neurolysin/TOP_dom2"/>
</dbReference>
<dbReference type="InterPro" id="IPR001567">
    <property type="entry name" value="Pept_M3A_M3B_dom"/>
</dbReference>
<keyword evidence="5 7" id="KW-0862">Zinc</keyword>
<organism evidence="9 10">
    <name type="scientific">Effrenium voratum</name>
    <dbReference type="NCBI Taxonomy" id="2562239"/>
    <lineage>
        <taxon>Eukaryota</taxon>
        <taxon>Sar</taxon>
        <taxon>Alveolata</taxon>
        <taxon>Dinophyceae</taxon>
        <taxon>Suessiales</taxon>
        <taxon>Symbiodiniaceae</taxon>
        <taxon>Effrenium</taxon>
    </lineage>
</organism>
<sequence>MSLFVADTYLPAGQLVRLVFSKVTGRLLESCARALPPRPAPSSGRFRRGALAAGAGAAGGLRAVASMALGAHQLSFTKSADEIRRGLKELTESYELRIQKILEAATAGDSSFGASFGRLAEADGRAALLSAELTLPALVSGDAAERQASQEAKKALQQMWSKTYARPELYEVLAAQTTAKTAEEVRLASLLLAKFRQSGAQLGPAARAAFARLEAQSSSLASQAEQNINEDCSFVDLAPEDLEGCSESFVQSLPTEAGLKRCSLKAPVLAPIMQRAVRSETRRRMMEASQQRCMDTNGPILEELVTARHNAAVQLGFKSHAERVLSAKMAATPAAVESFCREMLQRMRAARDQDLRRLAQRKQKDSEPGQKRKAEGELHAWDVSYYSDLLKREELSLDDEKLKEFFPLEGTIQRMLQVYSELLGLGFERSELPTWHQEVLAFEVKDGSKVVGHLYLDQFPRDGKFSHQMIVPLSPAFVSESGEECLPACVNISNLSRPEGSRPALLRFAEMKTLFHELGHVVHCLCTQSRFSLLSWAWPMVPWPGGVEQDFLEVPSMALEKFACEPQLLQRVASHFEDPQAQLEESTIQTIKDLERWMVGIQESRYFAMSLFDLMVHSQAPPYSLDGEEGLSLAELFRRVMQQQTCLQQLPDTNFSCSWYHLYIGYDAGFYGYGWSDVFAADIFETMRASKEGALSGATGQALRSEILAPCATRCGQEMLRRFLGREPSVEAWCRLKGVQ</sequence>
<evidence type="ECO:0000256" key="3">
    <source>
        <dbReference type="ARBA" id="ARBA00022723"/>
    </source>
</evidence>
<dbReference type="AlphaFoldDB" id="A0AA36I332"/>
<dbReference type="GO" id="GO:0006518">
    <property type="term" value="P:peptide metabolic process"/>
    <property type="evidence" value="ECO:0007669"/>
    <property type="project" value="TreeGrafter"/>
</dbReference>
<dbReference type="Proteomes" id="UP001178507">
    <property type="component" value="Unassembled WGS sequence"/>
</dbReference>
<dbReference type="PANTHER" id="PTHR11804">
    <property type="entry name" value="PROTEASE M3 THIMET OLIGOPEPTIDASE-RELATED"/>
    <property type="match status" value="1"/>
</dbReference>
<feature type="domain" description="Peptidase M3A/M3B catalytic" evidence="8">
    <location>
        <begin position="273"/>
        <end position="735"/>
    </location>
</feature>
<reference evidence="9" key="1">
    <citation type="submission" date="2023-08" db="EMBL/GenBank/DDBJ databases">
        <authorList>
            <person name="Chen Y."/>
            <person name="Shah S."/>
            <person name="Dougan E. K."/>
            <person name="Thang M."/>
            <person name="Chan C."/>
        </authorList>
    </citation>
    <scope>NUCLEOTIDE SEQUENCE</scope>
</reference>